<dbReference type="RefSeq" id="WP_248942753.1">
    <property type="nucleotide sequence ID" value="NZ_JAKIKS010000148.1"/>
</dbReference>
<protein>
    <submittedName>
        <fullName evidence="1">Uncharacterized protein</fullName>
    </submittedName>
</protein>
<dbReference type="EMBL" id="JAKIKS010000148">
    <property type="protein sequence ID" value="MCL1127346.1"/>
    <property type="molecule type" value="Genomic_DNA"/>
</dbReference>
<gene>
    <name evidence="1" type="ORF">L2764_23435</name>
</gene>
<dbReference type="InterPro" id="IPR036844">
    <property type="entry name" value="Hint_dom_sf"/>
</dbReference>
<organism evidence="1 2">
    <name type="scientific">Shewanella surugensis</name>
    <dbReference type="NCBI Taxonomy" id="212020"/>
    <lineage>
        <taxon>Bacteria</taxon>
        <taxon>Pseudomonadati</taxon>
        <taxon>Pseudomonadota</taxon>
        <taxon>Gammaproteobacteria</taxon>
        <taxon>Alteromonadales</taxon>
        <taxon>Shewanellaceae</taxon>
        <taxon>Shewanella</taxon>
    </lineage>
</organism>
<comment type="caution">
    <text evidence="1">The sequence shown here is derived from an EMBL/GenBank/DDBJ whole genome shotgun (WGS) entry which is preliminary data.</text>
</comment>
<accession>A0ABT0LI29</accession>
<name>A0ABT0LI29_9GAMM</name>
<sequence>MGSVVQDMIEIEYTIGELKTAMFVVQEHRFYLIAEKWITAVDLNVGDKIVACDGTIAEIARINPIEVAPHYGDLRGSHNHHYFVTFSGANEPLHNAVNVSLRASIDDRMPTNPLERISYELASRPSKFADGQPTGNHSGPWVAARYLGHVSQDRELSKDVIGWGCATDSMCAEDAALYDLQHKLGDAIKLHRGNVEISHAYIRKYTRKGRFVNKMSPCLHCRANYGSALNDTTLGESHLYKAGRGFLPHKP</sequence>
<reference evidence="1 2" key="1">
    <citation type="submission" date="2022-01" db="EMBL/GenBank/DDBJ databases">
        <title>Whole genome-based taxonomy of the Shewanellaceae.</title>
        <authorList>
            <person name="Martin-Rodriguez A.J."/>
        </authorList>
    </citation>
    <scope>NUCLEOTIDE SEQUENCE [LARGE SCALE GENOMIC DNA]</scope>
    <source>
        <strain evidence="1 2">DSM 17177</strain>
    </source>
</reference>
<dbReference type="Gene3D" id="2.170.16.10">
    <property type="entry name" value="Hedgehog/Intein (Hint) domain"/>
    <property type="match status" value="1"/>
</dbReference>
<evidence type="ECO:0000313" key="1">
    <source>
        <dbReference type="EMBL" id="MCL1127346.1"/>
    </source>
</evidence>
<evidence type="ECO:0000313" key="2">
    <source>
        <dbReference type="Proteomes" id="UP001203423"/>
    </source>
</evidence>
<dbReference type="Proteomes" id="UP001203423">
    <property type="component" value="Unassembled WGS sequence"/>
</dbReference>
<keyword evidence="2" id="KW-1185">Reference proteome</keyword>
<proteinExistence type="predicted"/>
<dbReference type="SUPFAM" id="SSF51294">
    <property type="entry name" value="Hedgehog/intein (Hint) domain"/>
    <property type="match status" value="1"/>
</dbReference>